<feature type="transmembrane region" description="Helical" evidence="1">
    <location>
        <begin position="41"/>
        <end position="60"/>
    </location>
</feature>
<dbReference type="RefSeq" id="WP_379532185.1">
    <property type="nucleotide sequence ID" value="NZ_JBHSBI010000020.1"/>
</dbReference>
<feature type="transmembrane region" description="Helical" evidence="1">
    <location>
        <begin position="160"/>
        <end position="178"/>
    </location>
</feature>
<accession>A0ABV8GEP9</accession>
<protein>
    <recommendedName>
        <fullName evidence="4">DUF4328 domain-containing protein</fullName>
    </recommendedName>
</protein>
<name>A0ABV8GEP9_9ACTN</name>
<evidence type="ECO:0008006" key="4">
    <source>
        <dbReference type="Google" id="ProtNLM"/>
    </source>
</evidence>
<keyword evidence="1" id="KW-0812">Transmembrane</keyword>
<gene>
    <name evidence="2" type="ORF">ACFOY2_33890</name>
</gene>
<sequence length="197" mass="20568">MRGLGVAVSLAINAASGLLFVYLQSTWTDPNPDGFRPHIFWLFNALVAASVVAAGVFLAWHVRLVRATREAAICARAHSAVALAVGFWIPGSGRGRVGRLFNALRHGLLQCNGHGRFPSHHAADDVILTGWWAVGVLLLAWSSGLAVFPAVFVGGAWADAILAGLVAVGVVLASVNVLRISWGLAGARVARSAGYAG</sequence>
<comment type="caution">
    <text evidence="2">The sequence shown here is derived from an EMBL/GenBank/DDBJ whole genome shotgun (WGS) entry which is preliminary data.</text>
</comment>
<keyword evidence="1" id="KW-1133">Transmembrane helix</keyword>
<dbReference type="Proteomes" id="UP001595851">
    <property type="component" value="Unassembled WGS sequence"/>
</dbReference>
<evidence type="ECO:0000256" key="1">
    <source>
        <dbReference type="SAM" id="Phobius"/>
    </source>
</evidence>
<evidence type="ECO:0000313" key="3">
    <source>
        <dbReference type="Proteomes" id="UP001595851"/>
    </source>
</evidence>
<reference evidence="3" key="1">
    <citation type="journal article" date="2019" name="Int. J. Syst. Evol. Microbiol.">
        <title>The Global Catalogue of Microorganisms (GCM) 10K type strain sequencing project: providing services to taxonomists for standard genome sequencing and annotation.</title>
        <authorList>
            <consortium name="The Broad Institute Genomics Platform"/>
            <consortium name="The Broad Institute Genome Sequencing Center for Infectious Disease"/>
            <person name="Wu L."/>
            <person name="Ma J."/>
        </authorList>
    </citation>
    <scope>NUCLEOTIDE SEQUENCE [LARGE SCALE GENOMIC DNA]</scope>
    <source>
        <strain evidence="3">TBRC 1276</strain>
    </source>
</reference>
<proteinExistence type="predicted"/>
<evidence type="ECO:0000313" key="2">
    <source>
        <dbReference type="EMBL" id="MFC4012268.1"/>
    </source>
</evidence>
<organism evidence="2 3">
    <name type="scientific">Nonomuraea purpurea</name>
    <dbReference type="NCBI Taxonomy" id="1849276"/>
    <lineage>
        <taxon>Bacteria</taxon>
        <taxon>Bacillati</taxon>
        <taxon>Actinomycetota</taxon>
        <taxon>Actinomycetes</taxon>
        <taxon>Streptosporangiales</taxon>
        <taxon>Streptosporangiaceae</taxon>
        <taxon>Nonomuraea</taxon>
    </lineage>
</organism>
<dbReference type="EMBL" id="JBHSBI010000020">
    <property type="protein sequence ID" value="MFC4012268.1"/>
    <property type="molecule type" value="Genomic_DNA"/>
</dbReference>
<keyword evidence="1" id="KW-0472">Membrane</keyword>
<feature type="transmembrane region" description="Helical" evidence="1">
    <location>
        <begin position="126"/>
        <end position="148"/>
    </location>
</feature>
<keyword evidence="3" id="KW-1185">Reference proteome</keyword>